<gene>
    <name evidence="1" type="ORF">S01H1_74495</name>
</gene>
<protein>
    <submittedName>
        <fullName evidence="1">Uncharacterized protein</fullName>
    </submittedName>
</protein>
<proteinExistence type="predicted"/>
<dbReference type="AlphaFoldDB" id="X0X2C1"/>
<feature type="non-terminal residue" evidence="1">
    <location>
        <position position="88"/>
    </location>
</feature>
<reference evidence="1" key="1">
    <citation type="journal article" date="2014" name="Front. Microbiol.">
        <title>High frequency of phylogenetically diverse reductive dehalogenase-homologous genes in deep subseafloor sedimentary metagenomes.</title>
        <authorList>
            <person name="Kawai M."/>
            <person name="Futagami T."/>
            <person name="Toyoda A."/>
            <person name="Takaki Y."/>
            <person name="Nishi S."/>
            <person name="Hori S."/>
            <person name="Arai W."/>
            <person name="Tsubouchi T."/>
            <person name="Morono Y."/>
            <person name="Uchiyama I."/>
            <person name="Ito T."/>
            <person name="Fujiyama A."/>
            <person name="Inagaki F."/>
            <person name="Takami H."/>
        </authorList>
    </citation>
    <scope>NUCLEOTIDE SEQUENCE</scope>
    <source>
        <strain evidence="1">Expedition CK06-06</strain>
    </source>
</reference>
<evidence type="ECO:0000313" key="1">
    <source>
        <dbReference type="EMBL" id="GAG37364.1"/>
    </source>
</evidence>
<name>X0X2C1_9ZZZZ</name>
<sequence length="88" mass="9658">MEFVEGFFVPHAPSTLIAAQNGSAKQTVSFNAVVGFHARPTVVRLTGPLLTYYCLDNPKSLAKFQKISKNLKRVARRSIVEQHAASAE</sequence>
<comment type="caution">
    <text evidence="1">The sequence shown here is derived from an EMBL/GenBank/DDBJ whole genome shotgun (WGS) entry which is preliminary data.</text>
</comment>
<organism evidence="1">
    <name type="scientific">marine sediment metagenome</name>
    <dbReference type="NCBI Taxonomy" id="412755"/>
    <lineage>
        <taxon>unclassified sequences</taxon>
        <taxon>metagenomes</taxon>
        <taxon>ecological metagenomes</taxon>
    </lineage>
</organism>
<dbReference type="EMBL" id="BARS01049846">
    <property type="protein sequence ID" value="GAG37364.1"/>
    <property type="molecule type" value="Genomic_DNA"/>
</dbReference>
<accession>X0X2C1</accession>